<comment type="caution">
    <text evidence="2">The sequence shown here is derived from an EMBL/GenBank/DDBJ whole genome shotgun (WGS) entry which is preliminary data.</text>
</comment>
<protein>
    <submittedName>
        <fullName evidence="2">Uncharacterized protein</fullName>
    </submittedName>
</protein>
<evidence type="ECO:0000313" key="2">
    <source>
        <dbReference type="EMBL" id="KAJ4481226.1"/>
    </source>
</evidence>
<sequence length="92" mass="10192">MLIYIHPGAFHGTCLFPFNQHLTTCMHTSAALFPSLLPFTYSCFLCALCYYLHLSFSYPIVCSLLIVVYSHTAMSPVSQNLLLEISGVSLGL</sequence>
<keyword evidence="1" id="KW-0812">Transmembrane</keyword>
<dbReference type="EMBL" id="JAOTPV010000006">
    <property type="protein sequence ID" value="KAJ4481226.1"/>
    <property type="molecule type" value="Genomic_DNA"/>
</dbReference>
<evidence type="ECO:0000256" key="1">
    <source>
        <dbReference type="SAM" id="Phobius"/>
    </source>
</evidence>
<reference evidence="2" key="1">
    <citation type="submission" date="2022-08" db="EMBL/GenBank/DDBJ databases">
        <title>A Global Phylogenomic Analysis of the Shiitake Genus Lentinula.</title>
        <authorList>
            <consortium name="DOE Joint Genome Institute"/>
            <person name="Sierra-Patev S."/>
            <person name="Min B."/>
            <person name="Naranjo-Ortiz M."/>
            <person name="Looney B."/>
            <person name="Konkel Z."/>
            <person name="Slot J.C."/>
            <person name="Sakamoto Y."/>
            <person name="Steenwyk J.L."/>
            <person name="Rokas A."/>
            <person name="Carro J."/>
            <person name="Camarero S."/>
            <person name="Ferreira P."/>
            <person name="Molpeceres G."/>
            <person name="Ruiz-Duenas F.J."/>
            <person name="Serrano A."/>
            <person name="Henrissat B."/>
            <person name="Drula E."/>
            <person name="Hughes K.W."/>
            <person name="Mata J.L."/>
            <person name="Ishikawa N.K."/>
            <person name="Vargas-Isla R."/>
            <person name="Ushijima S."/>
            <person name="Smith C.A."/>
            <person name="Ahrendt S."/>
            <person name="Andreopoulos W."/>
            <person name="He G."/>
            <person name="Labutti K."/>
            <person name="Lipzen A."/>
            <person name="Ng V."/>
            <person name="Riley R."/>
            <person name="Sandor L."/>
            <person name="Barry K."/>
            <person name="Martinez A.T."/>
            <person name="Xiao Y."/>
            <person name="Gibbons J.G."/>
            <person name="Terashima K."/>
            <person name="Grigoriev I.V."/>
            <person name="Hibbett D.S."/>
        </authorList>
    </citation>
    <scope>NUCLEOTIDE SEQUENCE</scope>
    <source>
        <strain evidence="2">JLM2183</strain>
    </source>
</reference>
<feature type="transmembrane region" description="Helical" evidence="1">
    <location>
        <begin position="39"/>
        <end position="69"/>
    </location>
</feature>
<name>A0A9W9AHS4_9AGAR</name>
<accession>A0A9W9AHS4</accession>
<keyword evidence="1" id="KW-0472">Membrane</keyword>
<gene>
    <name evidence="2" type="ORF">J3R30DRAFT_2423319</name>
</gene>
<proteinExistence type="predicted"/>
<dbReference type="AlphaFoldDB" id="A0A9W9AHS4"/>
<keyword evidence="1" id="KW-1133">Transmembrane helix</keyword>
<dbReference type="Proteomes" id="UP001150266">
    <property type="component" value="Unassembled WGS sequence"/>
</dbReference>
<organism evidence="2 3">
    <name type="scientific">Lentinula aciculospora</name>
    <dbReference type="NCBI Taxonomy" id="153920"/>
    <lineage>
        <taxon>Eukaryota</taxon>
        <taxon>Fungi</taxon>
        <taxon>Dikarya</taxon>
        <taxon>Basidiomycota</taxon>
        <taxon>Agaricomycotina</taxon>
        <taxon>Agaricomycetes</taxon>
        <taxon>Agaricomycetidae</taxon>
        <taxon>Agaricales</taxon>
        <taxon>Marasmiineae</taxon>
        <taxon>Omphalotaceae</taxon>
        <taxon>Lentinula</taxon>
    </lineage>
</organism>
<keyword evidence="3" id="KW-1185">Reference proteome</keyword>
<evidence type="ECO:0000313" key="3">
    <source>
        <dbReference type="Proteomes" id="UP001150266"/>
    </source>
</evidence>